<proteinExistence type="predicted"/>
<dbReference type="PANTHER" id="PTHR13748:SF62">
    <property type="entry name" value="COBW DOMAIN-CONTAINING PROTEIN"/>
    <property type="match status" value="1"/>
</dbReference>
<dbReference type="AlphaFoldDB" id="A0A162IDU3"/>
<evidence type="ECO:0000313" key="2">
    <source>
        <dbReference type="EMBL" id="KZZ92003.1"/>
    </source>
</evidence>
<dbReference type="Proteomes" id="UP000242877">
    <property type="component" value="Unassembled WGS sequence"/>
</dbReference>
<dbReference type="GO" id="GO:0005737">
    <property type="term" value="C:cytoplasm"/>
    <property type="evidence" value="ECO:0007669"/>
    <property type="project" value="TreeGrafter"/>
</dbReference>
<dbReference type="Gene3D" id="3.40.50.300">
    <property type="entry name" value="P-loop containing nucleotide triphosphate hydrolases"/>
    <property type="match status" value="1"/>
</dbReference>
<evidence type="ECO:0000313" key="3">
    <source>
        <dbReference type="Proteomes" id="UP000242877"/>
    </source>
</evidence>
<dbReference type="InterPro" id="IPR036627">
    <property type="entry name" value="CobW-likC_sf"/>
</dbReference>
<gene>
    <name evidence="2" type="ORF">AAP_03222</name>
</gene>
<name>A0A162IDU3_9EURO</name>
<dbReference type="VEuPathDB" id="FungiDB:AAP_03222"/>
<dbReference type="InterPro" id="IPR003495">
    <property type="entry name" value="CobW/HypB/UreG_nucleotide-bd"/>
</dbReference>
<dbReference type="InterPro" id="IPR027417">
    <property type="entry name" value="P-loop_NTPase"/>
</dbReference>
<dbReference type="PANTHER" id="PTHR13748">
    <property type="entry name" value="COBW-RELATED"/>
    <property type="match status" value="1"/>
</dbReference>
<feature type="domain" description="CobW/HypB/UreG nucleotide-binding" evidence="1">
    <location>
        <begin position="5"/>
        <end position="176"/>
    </location>
</feature>
<protein>
    <submittedName>
        <fullName evidence="2">CobW/HypB/UreG, nucleotide-binding domain containing protein</fullName>
    </submittedName>
</protein>
<dbReference type="CDD" id="cd03112">
    <property type="entry name" value="CobW-like"/>
    <property type="match status" value="1"/>
</dbReference>
<dbReference type="OrthoDB" id="259708at2759"/>
<dbReference type="InterPro" id="IPR051316">
    <property type="entry name" value="Zinc-reg_GTPase_activator"/>
</dbReference>
<dbReference type="Gene3D" id="3.30.1220.10">
    <property type="entry name" value="CobW-like, C-terminal domain"/>
    <property type="match status" value="1"/>
</dbReference>
<evidence type="ECO:0000259" key="1">
    <source>
        <dbReference type="Pfam" id="PF02492"/>
    </source>
</evidence>
<dbReference type="Pfam" id="PF02492">
    <property type="entry name" value="cobW"/>
    <property type="match status" value="1"/>
</dbReference>
<organism evidence="2 3">
    <name type="scientific">Ascosphaera apis ARSEF 7405</name>
    <dbReference type="NCBI Taxonomy" id="392613"/>
    <lineage>
        <taxon>Eukaryota</taxon>
        <taxon>Fungi</taxon>
        <taxon>Dikarya</taxon>
        <taxon>Ascomycota</taxon>
        <taxon>Pezizomycotina</taxon>
        <taxon>Eurotiomycetes</taxon>
        <taxon>Eurotiomycetidae</taxon>
        <taxon>Onygenales</taxon>
        <taxon>Ascosphaeraceae</taxon>
        <taxon>Ascosphaera</taxon>
    </lineage>
</organism>
<dbReference type="EMBL" id="AZGZ01000012">
    <property type="protein sequence ID" value="KZZ92003.1"/>
    <property type="molecule type" value="Genomic_DNA"/>
</dbReference>
<comment type="caution">
    <text evidence="2">The sequence shown here is derived from an EMBL/GenBank/DDBJ whole genome shotgun (WGS) entry which is preliminary data.</text>
</comment>
<keyword evidence="3" id="KW-1185">Reference proteome</keyword>
<reference evidence="2 3" key="1">
    <citation type="journal article" date="2016" name="Genome Biol. Evol.">
        <title>Divergent and convergent evolution of fungal pathogenicity.</title>
        <authorList>
            <person name="Shang Y."/>
            <person name="Xiao G."/>
            <person name="Zheng P."/>
            <person name="Cen K."/>
            <person name="Zhan S."/>
            <person name="Wang C."/>
        </authorList>
    </citation>
    <scope>NUCLEOTIDE SEQUENCE [LARGE SCALE GENOMIC DNA]</scope>
    <source>
        <strain evidence="2 3">ARSEF 7405</strain>
    </source>
</reference>
<accession>A0A162IDU3</accession>
<sequence>MSPIPITIITGFLGSGKTTILLNLIPQLPKDYKLALLKNEFGDVAVDSQLASEQSISGVRELLNGCICCNLVGQLSDALFQLRDEVSPDRIIIETSGSAFPATLAMEVKRLMREHEGSFELDGVISVIDVENWQGYEDTSYTAKMQAKFTDLIILNKWEVVPEQRLDSCIDKLGDMEVPTAWVKSERGRVEKDLLLGLDSKLLASDLEHQEHHEHEHGHEHAHDHQTEVDVLSVTLTHPSPSATINTDSFIEKFLDQAPKDEVYRIKGIIRFSDDHLPTDNSGQFVPPPFENAPSFPVDDTTIHYHPSASSVKVQNYILNWAFSRYTFAPGNMNLLPNTEDNDTVVARLTVVLARGSANAWKYKLNKFDWVSVGGETLEQRKLKVERIE</sequence>
<dbReference type="SUPFAM" id="SSF52540">
    <property type="entry name" value="P-loop containing nucleoside triphosphate hydrolases"/>
    <property type="match status" value="1"/>
</dbReference>